<dbReference type="Proteomes" id="UP001183615">
    <property type="component" value="Unassembled WGS sequence"/>
</dbReference>
<organism evidence="1 2">
    <name type="scientific">Streptomyces johnsoniae</name>
    <dbReference type="NCBI Taxonomy" id="3075532"/>
    <lineage>
        <taxon>Bacteria</taxon>
        <taxon>Bacillati</taxon>
        <taxon>Actinomycetota</taxon>
        <taxon>Actinomycetes</taxon>
        <taxon>Kitasatosporales</taxon>
        <taxon>Streptomycetaceae</taxon>
        <taxon>Streptomyces</taxon>
    </lineage>
</organism>
<keyword evidence="2" id="KW-1185">Reference proteome</keyword>
<dbReference type="RefSeq" id="WP_311620824.1">
    <property type="nucleotide sequence ID" value="NZ_JAVREV010000021.1"/>
</dbReference>
<gene>
    <name evidence="1" type="ORF">RM779_29350</name>
</gene>
<sequence>MLLYLDVDGVLIPGPDDDGNTPTTHHIHHVTPTGYGKPVKIWLNPHHGLQLRELIADTGLIPVWCTSWRQDASALIAPRLGLPAWPHVSLPHLPLTTSHPDGYLWKRNHLAEHAAGTPFAWIDDDFTPADHTWATARTTSGRPTLLVQPQHRVGIQREHLRTVRAWATTQRLRARGGE</sequence>
<reference evidence="2" key="1">
    <citation type="submission" date="2023-07" db="EMBL/GenBank/DDBJ databases">
        <title>30 novel species of actinomycetes from the DSMZ collection.</title>
        <authorList>
            <person name="Nouioui I."/>
        </authorList>
    </citation>
    <scope>NUCLEOTIDE SEQUENCE [LARGE SCALE GENOMIC DNA]</scope>
    <source>
        <strain evidence="2">DSM 41886</strain>
    </source>
</reference>
<evidence type="ECO:0000313" key="1">
    <source>
        <dbReference type="EMBL" id="MDT0446672.1"/>
    </source>
</evidence>
<comment type="caution">
    <text evidence="1">The sequence shown here is derived from an EMBL/GenBank/DDBJ whole genome shotgun (WGS) entry which is preliminary data.</text>
</comment>
<accession>A0ABU2SCG1</accession>
<proteinExistence type="predicted"/>
<protein>
    <submittedName>
        <fullName evidence="1">HAD domain-containing protein</fullName>
    </submittedName>
</protein>
<name>A0ABU2SCG1_9ACTN</name>
<dbReference type="EMBL" id="JAVREV010000021">
    <property type="protein sequence ID" value="MDT0446672.1"/>
    <property type="molecule type" value="Genomic_DNA"/>
</dbReference>
<dbReference type="Pfam" id="PF18143">
    <property type="entry name" value="HAD_SAK_2"/>
    <property type="match status" value="1"/>
</dbReference>
<evidence type="ECO:0000313" key="2">
    <source>
        <dbReference type="Proteomes" id="UP001183615"/>
    </source>
</evidence>